<feature type="transmembrane region" description="Helical" evidence="1">
    <location>
        <begin position="21"/>
        <end position="42"/>
    </location>
</feature>
<dbReference type="Gene3D" id="3.40.50.10770">
    <property type="entry name" value="Hypothetical protein VC1899 like domain (Restriction endonuclease-like)"/>
    <property type="match status" value="1"/>
</dbReference>
<reference evidence="2" key="1">
    <citation type="submission" date="2011-01" db="EMBL/GenBank/DDBJ databases">
        <title>Complete sequence of chromosome of Thermovibrio ammonificans HB-1.</title>
        <authorList>
            <consortium name="US DOE Joint Genome Institute"/>
            <person name="Lucas S."/>
            <person name="Copeland A."/>
            <person name="Lapidus A."/>
            <person name="Cheng J.-F."/>
            <person name="Goodwin L."/>
            <person name="Pitluck S."/>
            <person name="Davenport K."/>
            <person name="Detter J.C."/>
            <person name="Han C."/>
            <person name="Tapia R."/>
            <person name="Land M."/>
            <person name="Hauser L."/>
            <person name="Kyrpides N."/>
            <person name="Ivanova N."/>
            <person name="Ovchinnikova G."/>
            <person name="Vetriani C."/>
            <person name="Woyke T."/>
        </authorList>
    </citation>
    <scope>NUCLEOTIDE SEQUENCE [LARGE SCALE GENOMIC DNA]</scope>
    <source>
        <strain evidence="2">HB-1</strain>
    </source>
</reference>
<sequence>MKLFSRIRVVYTKAFSSQFGPIFSDWPSIVLLFFIFLLLSLITGWIPDGLTALFEGERLKGLFMLGGSCSILLFLLVAAKYLFVNVRFYAVERTPLKRKALILFLSVPGKGGNSRELLDALRKAETIEEKLELVNGSFIRSWRMPFEAMKFHLPELRSVVVISSLESSNYYPLFLKVAKLLFPESQIQFKEIPITSFESFNQVQEAVEKAYSFLKEQGFREKEVILDVTGGKKIVSIVGALLSLQPFREFQYVSTEQGSYSVKSYDLEALKDE</sequence>
<evidence type="ECO:0000256" key="1">
    <source>
        <dbReference type="SAM" id="Phobius"/>
    </source>
</evidence>
<dbReference type="AlphaFoldDB" id="E8T611"/>
<gene>
    <name evidence="2" type="ordered locus">Theam_0623</name>
</gene>
<dbReference type="KEGG" id="tam:Theam_0623"/>
<dbReference type="Proteomes" id="UP000006362">
    <property type="component" value="Chromosome"/>
</dbReference>
<dbReference type="eggNOG" id="ENOG5032YUE">
    <property type="taxonomic scope" value="Bacteria"/>
</dbReference>
<proteinExistence type="predicted"/>
<keyword evidence="1" id="KW-1133">Transmembrane helix</keyword>
<accession>E8T611</accession>
<dbReference type="EMBL" id="CP002444">
    <property type="protein sequence ID" value="ADU96595.1"/>
    <property type="molecule type" value="Genomic_DNA"/>
</dbReference>
<keyword evidence="3" id="KW-1185">Reference proteome</keyword>
<dbReference type="OrthoDB" id="14917at2"/>
<dbReference type="RefSeq" id="WP_013537381.1">
    <property type="nucleotide sequence ID" value="NC_014926.1"/>
</dbReference>
<organism evidence="2 3">
    <name type="scientific">Thermovibrio ammonificans (strain DSM 15698 / JCM 12110 / HB-1)</name>
    <dbReference type="NCBI Taxonomy" id="648996"/>
    <lineage>
        <taxon>Bacteria</taxon>
        <taxon>Pseudomonadati</taxon>
        <taxon>Aquificota</taxon>
        <taxon>Aquificia</taxon>
        <taxon>Desulfurobacteriales</taxon>
        <taxon>Desulfurobacteriaceae</taxon>
        <taxon>Thermovibrio</taxon>
    </lineage>
</organism>
<keyword evidence="1" id="KW-0812">Transmembrane</keyword>
<dbReference type="HOGENOM" id="CLU_1019165_0_0_0"/>
<feature type="transmembrane region" description="Helical" evidence="1">
    <location>
        <begin position="62"/>
        <end position="83"/>
    </location>
</feature>
<name>E8T611_THEA1</name>
<protein>
    <submittedName>
        <fullName evidence="2">Uncharacterized protein</fullName>
    </submittedName>
</protein>
<keyword evidence="1" id="KW-0472">Membrane</keyword>
<evidence type="ECO:0000313" key="3">
    <source>
        <dbReference type="Proteomes" id="UP000006362"/>
    </source>
</evidence>
<evidence type="ECO:0000313" key="2">
    <source>
        <dbReference type="EMBL" id="ADU96595.1"/>
    </source>
</evidence>